<gene>
    <name evidence="3" type="ORF">O3G_MSEX009039</name>
</gene>
<reference evidence="3" key="1">
    <citation type="journal article" date="2016" name="Insect Biochem. Mol. Biol.">
        <title>Multifaceted biological insights from a draft genome sequence of the tobacco hornworm moth, Manduca sexta.</title>
        <authorList>
            <person name="Kanost M.R."/>
            <person name="Arrese E.L."/>
            <person name="Cao X."/>
            <person name="Chen Y.R."/>
            <person name="Chellapilla S."/>
            <person name="Goldsmith M.R."/>
            <person name="Grosse-Wilde E."/>
            <person name="Heckel D.G."/>
            <person name="Herndon N."/>
            <person name="Jiang H."/>
            <person name="Papanicolaou A."/>
            <person name="Qu J."/>
            <person name="Soulages J.L."/>
            <person name="Vogel H."/>
            <person name="Walters J."/>
            <person name="Waterhouse R.M."/>
            <person name="Ahn S.J."/>
            <person name="Almeida F.C."/>
            <person name="An C."/>
            <person name="Aqrawi P."/>
            <person name="Bretschneider A."/>
            <person name="Bryant W.B."/>
            <person name="Bucks S."/>
            <person name="Chao H."/>
            <person name="Chevignon G."/>
            <person name="Christen J.M."/>
            <person name="Clarke D.F."/>
            <person name="Dittmer N.T."/>
            <person name="Ferguson L.C.F."/>
            <person name="Garavelou S."/>
            <person name="Gordon K.H.J."/>
            <person name="Gunaratna R.T."/>
            <person name="Han Y."/>
            <person name="Hauser F."/>
            <person name="He Y."/>
            <person name="Heidel-Fischer H."/>
            <person name="Hirsh A."/>
            <person name="Hu Y."/>
            <person name="Jiang H."/>
            <person name="Kalra D."/>
            <person name="Klinner C."/>
            <person name="Konig C."/>
            <person name="Kovar C."/>
            <person name="Kroll A.R."/>
            <person name="Kuwar S.S."/>
            <person name="Lee S.L."/>
            <person name="Lehman R."/>
            <person name="Li K."/>
            <person name="Li Z."/>
            <person name="Liang H."/>
            <person name="Lovelace S."/>
            <person name="Lu Z."/>
            <person name="Mansfield J.H."/>
            <person name="McCulloch K.J."/>
            <person name="Mathew T."/>
            <person name="Morton B."/>
            <person name="Muzny D.M."/>
            <person name="Neunemann D."/>
            <person name="Ongeri F."/>
            <person name="Pauchet Y."/>
            <person name="Pu L.L."/>
            <person name="Pyrousis I."/>
            <person name="Rao X.J."/>
            <person name="Redding A."/>
            <person name="Roesel C."/>
            <person name="Sanchez-Gracia A."/>
            <person name="Schaack S."/>
            <person name="Shukla A."/>
            <person name="Tetreau G."/>
            <person name="Wang Y."/>
            <person name="Xiong G.H."/>
            <person name="Traut W."/>
            <person name="Walsh T.K."/>
            <person name="Worley K.C."/>
            <person name="Wu D."/>
            <person name="Wu W."/>
            <person name="Wu Y.Q."/>
            <person name="Zhang X."/>
            <person name="Zou Z."/>
            <person name="Zucker H."/>
            <person name="Briscoe A.D."/>
            <person name="Burmester T."/>
            <person name="Clem R.J."/>
            <person name="Feyereisen R."/>
            <person name="Grimmelikhuijzen C.J.P."/>
            <person name="Hamodrakas S.J."/>
            <person name="Hansson B.S."/>
            <person name="Huguet E."/>
            <person name="Jermiin L.S."/>
            <person name="Lan Q."/>
            <person name="Lehman H.K."/>
            <person name="Lorenzen M."/>
            <person name="Merzendorfer H."/>
            <person name="Michalopoulos I."/>
            <person name="Morton D.B."/>
            <person name="Muthukrishnan S."/>
            <person name="Oakeshott J.G."/>
            <person name="Palmer W."/>
            <person name="Park Y."/>
            <person name="Passarelli A.L."/>
            <person name="Rozas J."/>
            <person name="Schwartz L.M."/>
            <person name="Smith W."/>
            <person name="Southgate A."/>
            <person name="Vilcinskas A."/>
            <person name="Vogt R."/>
            <person name="Wang P."/>
            <person name="Werren J."/>
            <person name="Yu X.Q."/>
            <person name="Zhou J.J."/>
            <person name="Brown S.J."/>
            <person name="Scherer S.E."/>
            <person name="Richards S."/>
            <person name="Blissard G.W."/>
        </authorList>
    </citation>
    <scope>NUCLEOTIDE SEQUENCE</scope>
</reference>
<evidence type="ECO:0000313" key="3">
    <source>
        <dbReference type="EMBL" id="KAG6455124.1"/>
    </source>
</evidence>
<organism evidence="3 4">
    <name type="scientific">Manduca sexta</name>
    <name type="common">Tobacco hawkmoth</name>
    <name type="synonym">Tobacco hornworm</name>
    <dbReference type="NCBI Taxonomy" id="7130"/>
    <lineage>
        <taxon>Eukaryota</taxon>
        <taxon>Metazoa</taxon>
        <taxon>Ecdysozoa</taxon>
        <taxon>Arthropoda</taxon>
        <taxon>Hexapoda</taxon>
        <taxon>Insecta</taxon>
        <taxon>Pterygota</taxon>
        <taxon>Neoptera</taxon>
        <taxon>Endopterygota</taxon>
        <taxon>Lepidoptera</taxon>
        <taxon>Glossata</taxon>
        <taxon>Ditrysia</taxon>
        <taxon>Bombycoidea</taxon>
        <taxon>Sphingidae</taxon>
        <taxon>Sphinginae</taxon>
        <taxon>Sphingini</taxon>
        <taxon>Manduca</taxon>
    </lineage>
</organism>
<evidence type="ECO:0000313" key="4">
    <source>
        <dbReference type="Proteomes" id="UP000791440"/>
    </source>
</evidence>
<dbReference type="AlphaFoldDB" id="A0A921ZDV2"/>
<feature type="chain" id="PRO_5038115352" evidence="2">
    <location>
        <begin position="20"/>
        <end position="113"/>
    </location>
</feature>
<dbReference type="Proteomes" id="UP000791440">
    <property type="component" value="Unassembled WGS sequence"/>
</dbReference>
<comment type="caution">
    <text evidence="3">The sequence shown here is derived from an EMBL/GenBank/DDBJ whole genome shotgun (WGS) entry which is preliminary data.</text>
</comment>
<keyword evidence="2" id="KW-0732">Signal</keyword>
<evidence type="ECO:0000256" key="1">
    <source>
        <dbReference type="SAM" id="MobiDB-lite"/>
    </source>
</evidence>
<keyword evidence="4" id="KW-1185">Reference proteome</keyword>
<reference evidence="3" key="2">
    <citation type="submission" date="2020-12" db="EMBL/GenBank/DDBJ databases">
        <authorList>
            <person name="Kanost M."/>
        </authorList>
    </citation>
    <scope>NUCLEOTIDE SEQUENCE</scope>
</reference>
<protein>
    <submittedName>
        <fullName evidence="3">Uncharacterized protein</fullName>
    </submittedName>
</protein>
<sequence>MKFGLIVVIFAAIFCIVTGRVEEGNARAIGVLGGRGLLLQQICKNDSAVENNVIVCLVCRGFSRLCFTMANPVGGFGSSPGTSKPSTSGGGSSSTTTSASPSDGGGEESGKSI</sequence>
<dbReference type="OrthoDB" id="10529527at2759"/>
<proteinExistence type="predicted"/>
<name>A0A921ZDV2_MANSE</name>
<feature type="region of interest" description="Disordered" evidence="1">
    <location>
        <begin position="76"/>
        <end position="113"/>
    </location>
</feature>
<feature type="signal peptide" evidence="2">
    <location>
        <begin position="1"/>
        <end position="19"/>
    </location>
</feature>
<feature type="compositionally biased region" description="Low complexity" evidence="1">
    <location>
        <begin position="79"/>
        <end position="102"/>
    </location>
</feature>
<dbReference type="EMBL" id="JH668482">
    <property type="protein sequence ID" value="KAG6455124.1"/>
    <property type="molecule type" value="Genomic_DNA"/>
</dbReference>
<evidence type="ECO:0000256" key="2">
    <source>
        <dbReference type="SAM" id="SignalP"/>
    </source>
</evidence>
<accession>A0A921ZDV2</accession>